<dbReference type="SUPFAM" id="SSF46785">
    <property type="entry name" value="Winged helix' DNA-binding domain"/>
    <property type="match status" value="1"/>
</dbReference>
<dbReference type="OrthoDB" id="5243844at2"/>
<comment type="caution">
    <text evidence="5">The sequence shown here is derived from an EMBL/GenBank/DDBJ whole genome shotgun (WGS) entry which is preliminary data.</text>
</comment>
<dbReference type="SMART" id="SM00895">
    <property type="entry name" value="FCD"/>
    <property type="match status" value="1"/>
</dbReference>
<evidence type="ECO:0000259" key="4">
    <source>
        <dbReference type="PROSITE" id="PS50949"/>
    </source>
</evidence>
<sequence length="217" mass="23049">MSGEAAVLGDSVAAELRTSIVDQTDAPGSTITEAAVAVRFGVARPTARMAIDRLVAEGLLRREPHHAAKVPVLSREDITDLYDSRATVEGAAVGSLARSGTIPAEALAAHRAIQAMHAGDTFAHEDIAFHRALVNGQPSGRLARMHGLLMGEIELCIGQVQSYSLLDPQEIAAQHQAILTAVIAGDAAQSEQLTRAHISYSRDRLLAHYDSTHPSPR</sequence>
<dbReference type="AlphaFoldDB" id="A0A4S4FHV7"/>
<dbReference type="RefSeq" id="WP_136427734.1">
    <property type="nucleotide sequence ID" value="NZ_SSSM01000005.1"/>
</dbReference>
<dbReference type="InterPro" id="IPR036390">
    <property type="entry name" value="WH_DNA-bd_sf"/>
</dbReference>
<dbReference type="GO" id="GO:0003677">
    <property type="term" value="F:DNA binding"/>
    <property type="evidence" value="ECO:0007669"/>
    <property type="project" value="UniProtKB-KW"/>
</dbReference>
<dbReference type="GO" id="GO:0003700">
    <property type="term" value="F:DNA-binding transcription factor activity"/>
    <property type="evidence" value="ECO:0007669"/>
    <property type="project" value="InterPro"/>
</dbReference>
<evidence type="ECO:0000256" key="1">
    <source>
        <dbReference type="ARBA" id="ARBA00023015"/>
    </source>
</evidence>
<keyword evidence="1" id="KW-0805">Transcription regulation</keyword>
<proteinExistence type="predicted"/>
<feature type="domain" description="HTH gntR-type" evidence="4">
    <location>
        <begin position="6"/>
        <end position="73"/>
    </location>
</feature>
<dbReference type="InterPro" id="IPR008920">
    <property type="entry name" value="TF_FadR/GntR_C"/>
</dbReference>
<evidence type="ECO:0000313" key="6">
    <source>
        <dbReference type="Proteomes" id="UP000309133"/>
    </source>
</evidence>
<evidence type="ECO:0000313" key="5">
    <source>
        <dbReference type="EMBL" id="THG29404.1"/>
    </source>
</evidence>
<keyword evidence="3" id="KW-0804">Transcription</keyword>
<dbReference type="Proteomes" id="UP000309133">
    <property type="component" value="Unassembled WGS sequence"/>
</dbReference>
<keyword evidence="2" id="KW-0238">DNA-binding</keyword>
<accession>A0A4S4FHV7</accession>
<dbReference type="SMART" id="SM00345">
    <property type="entry name" value="HTH_GNTR"/>
    <property type="match status" value="1"/>
</dbReference>
<dbReference type="SUPFAM" id="SSF48008">
    <property type="entry name" value="GntR ligand-binding domain-like"/>
    <property type="match status" value="1"/>
</dbReference>
<keyword evidence="6" id="KW-1185">Reference proteome</keyword>
<name>A0A4S4FHV7_9MICO</name>
<evidence type="ECO:0000256" key="2">
    <source>
        <dbReference type="ARBA" id="ARBA00023125"/>
    </source>
</evidence>
<dbReference type="EMBL" id="SSSM01000005">
    <property type="protein sequence ID" value="THG29404.1"/>
    <property type="molecule type" value="Genomic_DNA"/>
</dbReference>
<dbReference type="Gene3D" id="1.20.120.530">
    <property type="entry name" value="GntR ligand-binding domain-like"/>
    <property type="match status" value="1"/>
</dbReference>
<dbReference type="Pfam" id="PF00392">
    <property type="entry name" value="GntR"/>
    <property type="match status" value="1"/>
</dbReference>
<dbReference type="PANTHER" id="PTHR43537">
    <property type="entry name" value="TRANSCRIPTIONAL REGULATOR, GNTR FAMILY"/>
    <property type="match status" value="1"/>
</dbReference>
<reference evidence="5 6" key="1">
    <citation type="submission" date="2019-04" db="EMBL/GenBank/DDBJ databases">
        <authorList>
            <person name="Jiang L."/>
        </authorList>
    </citation>
    <scope>NUCLEOTIDE SEQUENCE [LARGE SCALE GENOMIC DNA]</scope>
    <source>
        <strain evidence="5 6">YIM 131853</strain>
    </source>
</reference>
<dbReference type="InterPro" id="IPR000524">
    <property type="entry name" value="Tscrpt_reg_HTH_GntR"/>
</dbReference>
<dbReference type="Gene3D" id="1.10.10.10">
    <property type="entry name" value="Winged helix-like DNA-binding domain superfamily/Winged helix DNA-binding domain"/>
    <property type="match status" value="1"/>
</dbReference>
<dbReference type="PROSITE" id="PS50949">
    <property type="entry name" value="HTH_GNTR"/>
    <property type="match status" value="1"/>
</dbReference>
<gene>
    <name evidence="5" type="ORF">E6C64_11890</name>
</gene>
<dbReference type="Pfam" id="PF07729">
    <property type="entry name" value="FCD"/>
    <property type="match status" value="1"/>
</dbReference>
<evidence type="ECO:0000256" key="3">
    <source>
        <dbReference type="ARBA" id="ARBA00023163"/>
    </source>
</evidence>
<dbReference type="InterPro" id="IPR011711">
    <property type="entry name" value="GntR_C"/>
</dbReference>
<organism evidence="5 6">
    <name type="scientific">Naasia lichenicola</name>
    <dbReference type="NCBI Taxonomy" id="2565933"/>
    <lineage>
        <taxon>Bacteria</taxon>
        <taxon>Bacillati</taxon>
        <taxon>Actinomycetota</taxon>
        <taxon>Actinomycetes</taxon>
        <taxon>Micrococcales</taxon>
        <taxon>Microbacteriaceae</taxon>
        <taxon>Naasia</taxon>
    </lineage>
</organism>
<dbReference type="InterPro" id="IPR036388">
    <property type="entry name" value="WH-like_DNA-bd_sf"/>
</dbReference>
<dbReference type="PANTHER" id="PTHR43537:SF5">
    <property type="entry name" value="UXU OPERON TRANSCRIPTIONAL REGULATOR"/>
    <property type="match status" value="1"/>
</dbReference>
<protein>
    <submittedName>
        <fullName evidence="5">GntR family transcriptional regulator</fullName>
    </submittedName>
</protein>